<dbReference type="InterPro" id="IPR013087">
    <property type="entry name" value="Znf_C2H2_type"/>
</dbReference>
<dbReference type="SMART" id="SM00868">
    <property type="entry name" value="zf-AD"/>
    <property type="match status" value="1"/>
</dbReference>
<dbReference type="SUPFAM" id="SSF57667">
    <property type="entry name" value="beta-beta-alpha zinc fingers"/>
    <property type="match status" value="1"/>
</dbReference>
<protein>
    <submittedName>
        <fullName evidence="9">(Mediterranean fruit fly) hypothetical protein</fullName>
    </submittedName>
</protein>
<dbReference type="OrthoDB" id="7852576at2759"/>
<dbReference type="SMART" id="SM00355">
    <property type="entry name" value="ZnF_C2H2"/>
    <property type="match status" value="3"/>
</dbReference>
<dbReference type="InterPro" id="IPR027756">
    <property type="entry name" value="Ovo-like"/>
</dbReference>
<evidence type="ECO:0000256" key="5">
    <source>
        <dbReference type="ARBA" id="ARBA00022833"/>
    </source>
</evidence>
<accession>A0A811UJ29</accession>
<dbReference type="GO" id="GO:0000978">
    <property type="term" value="F:RNA polymerase II cis-regulatory region sequence-specific DNA binding"/>
    <property type="evidence" value="ECO:0007669"/>
    <property type="project" value="TreeGrafter"/>
</dbReference>
<dbReference type="GO" id="GO:0000981">
    <property type="term" value="F:DNA-binding transcription factor activity, RNA polymerase II-specific"/>
    <property type="evidence" value="ECO:0007669"/>
    <property type="project" value="TreeGrafter"/>
</dbReference>
<gene>
    <name evidence="9" type="ORF">CCAP1982_LOCUS7736</name>
</gene>
<dbReference type="PROSITE" id="PS00028">
    <property type="entry name" value="ZINC_FINGER_C2H2_1"/>
    <property type="match status" value="3"/>
</dbReference>
<evidence type="ECO:0000256" key="2">
    <source>
        <dbReference type="ARBA" id="ARBA00022723"/>
    </source>
</evidence>
<dbReference type="Pfam" id="PF07776">
    <property type="entry name" value="zf-AD"/>
    <property type="match status" value="1"/>
</dbReference>
<feature type="domain" description="C2H2-type" evidence="8">
    <location>
        <begin position="398"/>
        <end position="421"/>
    </location>
</feature>
<dbReference type="Pfam" id="PF00096">
    <property type="entry name" value="zf-C2H2"/>
    <property type="match status" value="1"/>
</dbReference>
<dbReference type="AlphaFoldDB" id="A0A811UJ29"/>
<dbReference type="InterPro" id="IPR012934">
    <property type="entry name" value="Znf_AD"/>
</dbReference>
<feature type="domain" description="C2H2-type" evidence="8">
    <location>
        <begin position="372"/>
        <end position="400"/>
    </location>
</feature>
<dbReference type="PANTHER" id="PTHR10032">
    <property type="entry name" value="ZINC FINGER PROTEIN WITH KRAB AND SCAN DOMAINS"/>
    <property type="match status" value="1"/>
</dbReference>
<dbReference type="Proteomes" id="UP000606786">
    <property type="component" value="Unassembled WGS sequence"/>
</dbReference>
<reference evidence="9" key="1">
    <citation type="submission" date="2020-11" db="EMBL/GenBank/DDBJ databases">
        <authorList>
            <person name="Whitehead M."/>
        </authorList>
    </citation>
    <scope>NUCLEOTIDE SEQUENCE</scope>
    <source>
        <strain evidence="9">EGII</strain>
    </source>
</reference>
<evidence type="ECO:0000256" key="7">
    <source>
        <dbReference type="PROSITE-ProRule" id="PRU00042"/>
    </source>
</evidence>
<dbReference type="InterPro" id="IPR036236">
    <property type="entry name" value="Znf_C2H2_sf"/>
</dbReference>
<evidence type="ECO:0000256" key="3">
    <source>
        <dbReference type="ARBA" id="ARBA00022737"/>
    </source>
</evidence>
<evidence type="ECO:0000256" key="6">
    <source>
        <dbReference type="ARBA" id="ARBA00023242"/>
    </source>
</evidence>
<comment type="subcellular location">
    <subcellularLocation>
        <location evidence="1">Nucleus</location>
    </subcellularLocation>
</comment>
<name>A0A811UJ29_CERCA</name>
<dbReference type="GO" id="GO:0008270">
    <property type="term" value="F:zinc ion binding"/>
    <property type="evidence" value="ECO:0007669"/>
    <property type="project" value="UniProtKB-KW"/>
</dbReference>
<keyword evidence="3" id="KW-0677">Repeat</keyword>
<evidence type="ECO:0000256" key="4">
    <source>
        <dbReference type="ARBA" id="ARBA00022771"/>
    </source>
</evidence>
<comment type="caution">
    <text evidence="9">The sequence shown here is derived from an EMBL/GenBank/DDBJ whole genome shotgun (WGS) entry which is preliminary data.</text>
</comment>
<feature type="domain" description="C2H2-type" evidence="8">
    <location>
        <begin position="349"/>
        <end position="372"/>
    </location>
</feature>
<keyword evidence="10" id="KW-1185">Reference proteome</keyword>
<sequence>MEVELNTSNLRNLCRICLGEGDYNLWEHKVNWNCYNEDDPNTEGEAVAEGITLHEVLQMFNDWQHSILENDGEMQLICKECLSELQPHYRYYKRLCTVNKQIKQLYEEALQQEANETALLQTNKTIIEQVEYDNNLQECVDYIELSHPAGQFEVVEQYADDIEKSSVPAISNKQAQKRKFAKTPKFILTGGVTQLLTHATGATALDLPADSTQVLYTQMLCSPNKRKRNEEVMEMPVMVEEVDNSHNNLLSEYNTLVINKRRATIEYMNSCQPDDQAALVTTVAEVPLDLPPNELLKTDCATNEQLQEHITTSDKEEKQSEIQTEDVNDELAALPFSTLSADDAGRSIYVCKYCPQAFTAPCFLLTHARKSHVCKYCSKAFIKTPDLFAHVKESHTNYKCSICGKELSSNGNLRAHVKRMHGLTTSGSLPHTINSHEITDINTEEYGDGPGQGIFLEDRSHQILAEYLD</sequence>
<dbReference type="PROSITE" id="PS50157">
    <property type="entry name" value="ZINC_FINGER_C2H2_2"/>
    <property type="match status" value="3"/>
</dbReference>
<keyword evidence="2" id="KW-0479">Metal-binding</keyword>
<evidence type="ECO:0000259" key="8">
    <source>
        <dbReference type="PROSITE" id="PS50157"/>
    </source>
</evidence>
<keyword evidence="4 7" id="KW-0863">Zinc-finger</keyword>
<evidence type="ECO:0000313" key="9">
    <source>
        <dbReference type="EMBL" id="CAD6999202.1"/>
    </source>
</evidence>
<dbReference type="GO" id="GO:0009913">
    <property type="term" value="P:epidermal cell differentiation"/>
    <property type="evidence" value="ECO:0007669"/>
    <property type="project" value="TreeGrafter"/>
</dbReference>
<keyword evidence="5" id="KW-0862">Zinc</keyword>
<dbReference type="GO" id="GO:0005634">
    <property type="term" value="C:nucleus"/>
    <property type="evidence" value="ECO:0007669"/>
    <property type="project" value="UniProtKB-SubCell"/>
</dbReference>
<dbReference type="EMBL" id="CAJHJT010000012">
    <property type="protein sequence ID" value="CAD6999202.1"/>
    <property type="molecule type" value="Genomic_DNA"/>
</dbReference>
<organism evidence="9 10">
    <name type="scientific">Ceratitis capitata</name>
    <name type="common">Mediterranean fruit fly</name>
    <name type="synonym">Tephritis capitata</name>
    <dbReference type="NCBI Taxonomy" id="7213"/>
    <lineage>
        <taxon>Eukaryota</taxon>
        <taxon>Metazoa</taxon>
        <taxon>Ecdysozoa</taxon>
        <taxon>Arthropoda</taxon>
        <taxon>Hexapoda</taxon>
        <taxon>Insecta</taxon>
        <taxon>Pterygota</taxon>
        <taxon>Neoptera</taxon>
        <taxon>Endopterygota</taxon>
        <taxon>Diptera</taxon>
        <taxon>Brachycera</taxon>
        <taxon>Muscomorpha</taxon>
        <taxon>Tephritoidea</taxon>
        <taxon>Tephritidae</taxon>
        <taxon>Ceratitis</taxon>
        <taxon>Ceratitis</taxon>
    </lineage>
</organism>
<proteinExistence type="predicted"/>
<evidence type="ECO:0000313" key="10">
    <source>
        <dbReference type="Proteomes" id="UP000606786"/>
    </source>
</evidence>
<evidence type="ECO:0000256" key="1">
    <source>
        <dbReference type="ARBA" id="ARBA00004123"/>
    </source>
</evidence>
<keyword evidence="6" id="KW-0539">Nucleus</keyword>
<dbReference type="Gene3D" id="3.30.160.60">
    <property type="entry name" value="Classic Zinc Finger"/>
    <property type="match status" value="2"/>
</dbReference>
<dbReference type="PANTHER" id="PTHR10032:SF271">
    <property type="entry name" value="RH12261P-RELATED"/>
    <property type="match status" value="1"/>
</dbReference>